<evidence type="ECO:0000313" key="7">
    <source>
        <dbReference type="EMBL" id="KKW68910.1"/>
    </source>
</evidence>
<dbReference type="PANTHER" id="PTHR43461">
    <property type="entry name" value="TRANSMEMBRANE PROTEIN 256"/>
    <property type="match status" value="1"/>
</dbReference>
<evidence type="ECO:0000256" key="5">
    <source>
        <dbReference type="ARBA" id="ARBA00023136"/>
    </source>
</evidence>
<dbReference type="Proteomes" id="UP000050580">
    <property type="component" value="Unassembled WGS sequence"/>
</dbReference>
<evidence type="ECO:0008006" key="9">
    <source>
        <dbReference type="Google" id="ProtNLM"/>
    </source>
</evidence>
<dbReference type="AlphaFoldDB" id="A0A0U1Q2D2"/>
<evidence type="ECO:0000256" key="1">
    <source>
        <dbReference type="ARBA" id="ARBA00004141"/>
    </source>
</evidence>
<feature type="transmembrane region" description="Helical" evidence="6">
    <location>
        <begin position="72"/>
        <end position="93"/>
    </location>
</feature>
<reference evidence="7 8" key="1">
    <citation type="submission" date="2015-05" db="EMBL/GenBank/DDBJ databases">
        <title>Draft genome sequence of Lampropedia sp. CT6, isolated from the microbial mat of a hot water spring, located at Manikaran, India.</title>
        <authorList>
            <person name="Tripathi C."/>
            <person name="Rani P."/>
            <person name="Mahato N.K."/>
            <person name="Lal R."/>
        </authorList>
    </citation>
    <scope>NUCLEOTIDE SEQUENCE [LARGE SCALE GENOMIC DNA]</scope>
    <source>
        <strain evidence="7 8">CT6</strain>
    </source>
</reference>
<feature type="transmembrane region" description="Helical" evidence="6">
    <location>
        <begin position="47"/>
        <end position="65"/>
    </location>
</feature>
<dbReference type="EMBL" id="LBNQ01000012">
    <property type="protein sequence ID" value="KKW68910.1"/>
    <property type="molecule type" value="Genomic_DNA"/>
</dbReference>
<name>A0A0U1Q2D2_9BURK</name>
<dbReference type="OrthoDB" id="8913005at2"/>
<evidence type="ECO:0000256" key="3">
    <source>
        <dbReference type="ARBA" id="ARBA00022692"/>
    </source>
</evidence>
<keyword evidence="4 6" id="KW-1133">Transmembrane helix</keyword>
<evidence type="ECO:0000256" key="2">
    <source>
        <dbReference type="ARBA" id="ARBA00009694"/>
    </source>
</evidence>
<dbReference type="PANTHER" id="PTHR43461:SF1">
    <property type="entry name" value="TRANSMEMBRANE PROTEIN 256"/>
    <property type="match status" value="1"/>
</dbReference>
<keyword evidence="5 6" id="KW-0472">Membrane</keyword>
<feature type="transmembrane region" description="Helical" evidence="6">
    <location>
        <begin position="105"/>
        <end position="126"/>
    </location>
</feature>
<dbReference type="GO" id="GO:0005886">
    <property type="term" value="C:plasma membrane"/>
    <property type="evidence" value="ECO:0007669"/>
    <property type="project" value="TreeGrafter"/>
</dbReference>
<accession>A0A0U1Q2D2</accession>
<protein>
    <recommendedName>
        <fullName evidence="9">DUF423 domain-containing protein</fullName>
    </recommendedName>
</protein>
<comment type="subcellular location">
    <subcellularLocation>
        <location evidence="1">Membrane</location>
        <topology evidence="1">Multi-pass membrane protein</topology>
    </subcellularLocation>
</comment>
<organism evidence="7 8">
    <name type="scientific">Lampropedia cohaerens</name>
    <dbReference type="NCBI Taxonomy" id="1610491"/>
    <lineage>
        <taxon>Bacteria</taxon>
        <taxon>Pseudomonadati</taxon>
        <taxon>Pseudomonadota</taxon>
        <taxon>Betaproteobacteria</taxon>
        <taxon>Burkholderiales</taxon>
        <taxon>Comamonadaceae</taxon>
        <taxon>Lampropedia</taxon>
    </lineage>
</organism>
<comment type="caution">
    <text evidence="7">The sequence shown here is derived from an EMBL/GenBank/DDBJ whole genome shotgun (WGS) entry which is preliminary data.</text>
</comment>
<sequence>MFKICIVLAGLFGAIGVAMGAYTAHGLGFIDSLQAREAARVSMQSAVHYQLLHAVVLLAIGLWLRQSADNRALLVAAVLFVLGIVLFSGLIYLQTLTSVQALRSFVPWGGTCFILAWLALAAAALMERVPPAA</sequence>
<proteinExistence type="inferred from homology"/>
<dbReference type="InterPro" id="IPR006696">
    <property type="entry name" value="DUF423"/>
</dbReference>
<evidence type="ECO:0000313" key="8">
    <source>
        <dbReference type="Proteomes" id="UP000050580"/>
    </source>
</evidence>
<evidence type="ECO:0000256" key="6">
    <source>
        <dbReference type="SAM" id="Phobius"/>
    </source>
</evidence>
<evidence type="ECO:0000256" key="4">
    <source>
        <dbReference type="ARBA" id="ARBA00022989"/>
    </source>
</evidence>
<gene>
    <name evidence="7" type="ORF">AAV94_03060</name>
</gene>
<dbReference type="Pfam" id="PF04241">
    <property type="entry name" value="DUF423"/>
    <property type="match status" value="1"/>
</dbReference>
<dbReference type="RefSeq" id="WP_046740837.1">
    <property type="nucleotide sequence ID" value="NZ_LBNQ01000012.1"/>
</dbReference>
<comment type="similarity">
    <text evidence="2">Belongs to the UPF0382 family.</text>
</comment>
<keyword evidence="8" id="KW-1185">Reference proteome</keyword>
<keyword evidence="3 6" id="KW-0812">Transmembrane</keyword>